<dbReference type="AlphaFoldDB" id="A0A382NNR3"/>
<proteinExistence type="predicted"/>
<sequence>MNDLRVATVQFQHVASDKSANLETV</sequence>
<reference evidence="1" key="1">
    <citation type="submission" date="2018-05" db="EMBL/GenBank/DDBJ databases">
        <authorList>
            <person name="Lanie J.A."/>
            <person name="Ng W.-L."/>
            <person name="Kazmierczak K.M."/>
            <person name="Andrzejewski T.M."/>
            <person name="Davidsen T.M."/>
            <person name="Wayne K.J."/>
            <person name="Tettelin H."/>
            <person name="Glass J.I."/>
            <person name="Rusch D."/>
            <person name="Podicherti R."/>
            <person name="Tsui H.-C.T."/>
            <person name="Winkler M.E."/>
        </authorList>
    </citation>
    <scope>NUCLEOTIDE SEQUENCE</scope>
</reference>
<protein>
    <submittedName>
        <fullName evidence="1">Uncharacterized protein</fullName>
    </submittedName>
</protein>
<dbReference type="EMBL" id="UINC01101275">
    <property type="protein sequence ID" value="SVC61955.1"/>
    <property type="molecule type" value="Genomic_DNA"/>
</dbReference>
<gene>
    <name evidence="1" type="ORF">METZ01_LOCUS314809</name>
</gene>
<accession>A0A382NNR3</accession>
<organism evidence="1">
    <name type="scientific">marine metagenome</name>
    <dbReference type="NCBI Taxonomy" id="408172"/>
    <lineage>
        <taxon>unclassified sequences</taxon>
        <taxon>metagenomes</taxon>
        <taxon>ecological metagenomes</taxon>
    </lineage>
</organism>
<feature type="non-terminal residue" evidence="1">
    <location>
        <position position="25"/>
    </location>
</feature>
<name>A0A382NNR3_9ZZZZ</name>
<evidence type="ECO:0000313" key="1">
    <source>
        <dbReference type="EMBL" id="SVC61955.1"/>
    </source>
</evidence>